<feature type="non-terminal residue" evidence="1">
    <location>
        <position position="1"/>
    </location>
</feature>
<reference evidence="1" key="1">
    <citation type="submission" date="2022-07" db="EMBL/GenBank/DDBJ databases">
        <title>Phylogenomic reconstructions and comparative analyses of Kickxellomycotina fungi.</title>
        <authorList>
            <person name="Reynolds N.K."/>
            <person name="Stajich J.E."/>
            <person name="Barry K."/>
            <person name="Grigoriev I.V."/>
            <person name="Crous P."/>
            <person name="Smith M.E."/>
        </authorList>
    </citation>
    <scope>NUCLEOTIDE SEQUENCE</scope>
    <source>
        <strain evidence="1">CBS 109366</strain>
    </source>
</reference>
<name>A0ACC1K602_9FUNG</name>
<comment type="caution">
    <text evidence="1">The sequence shown here is derived from an EMBL/GenBank/DDBJ whole genome shotgun (WGS) entry which is preliminary data.</text>
</comment>
<protein>
    <submittedName>
        <fullName evidence="1">Vesicle transport protein S20</fullName>
    </submittedName>
</protein>
<evidence type="ECO:0000313" key="2">
    <source>
        <dbReference type="Proteomes" id="UP001140234"/>
    </source>
</evidence>
<evidence type="ECO:0000313" key="1">
    <source>
        <dbReference type="EMBL" id="KAJ2774032.1"/>
    </source>
</evidence>
<keyword evidence="2" id="KW-1185">Reference proteome</keyword>
<organism evidence="1 2">
    <name type="scientific">Coemansia nantahalensis</name>
    <dbReference type="NCBI Taxonomy" id="2789366"/>
    <lineage>
        <taxon>Eukaryota</taxon>
        <taxon>Fungi</taxon>
        <taxon>Fungi incertae sedis</taxon>
        <taxon>Zoopagomycota</taxon>
        <taxon>Kickxellomycotina</taxon>
        <taxon>Kickxellomycetes</taxon>
        <taxon>Kickxellales</taxon>
        <taxon>Kickxellaceae</taxon>
        <taxon>Coemansia</taxon>
    </lineage>
</organism>
<dbReference type="EMBL" id="JANBUJ010000145">
    <property type="protein sequence ID" value="KAJ2774032.1"/>
    <property type="molecule type" value="Genomic_DNA"/>
</dbReference>
<sequence length="344" mass="37095">RSAERLLERLRVGAEDCSSARERAALEEAIGRLDSRAREVQRSFRLALLQYRANTAATARRERELLLSGAATPAELRARKAQQGQTALSAAADVTTALQETVSMMNREIEKSASNISTMQASSDALRRTKAQYMTMDDLLHMSKRLVRALEQADAMDRWLMLGGLLIFSLVTLNILRKRLWIPGLYTLLSVLRYVFTLGSSRAAAPAIELVSAGSGLLTQLAATATVALQDTPAASAMATPVLIPTAVAATPPRPSTAAVDTLGTTVYSSGTGVAAVVSDSENDVHTPLQVRAEDAGDDEICNAEEALSPLTQDKRSPRPGVGARLPRKHHFTLPVQRPKTTDR</sequence>
<accession>A0ACC1K602</accession>
<dbReference type="Proteomes" id="UP001140234">
    <property type="component" value="Unassembled WGS sequence"/>
</dbReference>
<gene>
    <name evidence="1" type="primary">BNIP1</name>
    <name evidence="1" type="ORF">IWQ57_001009</name>
</gene>
<proteinExistence type="predicted"/>